<name>A0ABD2FS64_PAGBO</name>
<evidence type="ECO:0000313" key="2">
    <source>
        <dbReference type="EMBL" id="KAL3044556.1"/>
    </source>
</evidence>
<comment type="caution">
    <text evidence="2">The sequence shown here is derived from an EMBL/GenBank/DDBJ whole genome shotgun (WGS) entry which is preliminary data.</text>
</comment>
<dbReference type="AlphaFoldDB" id="A0ABD2FS64"/>
<protein>
    <submittedName>
        <fullName evidence="2">Uncharacterized protein</fullName>
    </submittedName>
</protein>
<dbReference type="EMBL" id="JBIYXZ010002087">
    <property type="protein sequence ID" value="KAL3044556.1"/>
    <property type="molecule type" value="Genomic_DNA"/>
</dbReference>
<gene>
    <name evidence="2" type="ORF">OYC64_012948</name>
</gene>
<keyword evidence="3" id="KW-1185">Reference proteome</keyword>
<feature type="region of interest" description="Disordered" evidence="1">
    <location>
        <begin position="1"/>
        <end position="65"/>
    </location>
</feature>
<dbReference type="Proteomes" id="UP001619887">
    <property type="component" value="Unassembled WGS sequence"/>
</dbReference>
<sequence>MQNKENDDPKGFTRPVATPSMVAGPQRVQVKPRAEMDKRPSQAQGESVLAHPPVQSQRKSPSMTLTSVDLWGKANLEMSTLRG</sequence>
<feature type="compositionally biased region" description="Polar residues" evidence="1">
    <location>
        <begin position="54"/>
        <end position="65"/>
    </location>
</feature>
<accession>A0ABD2FS64</accession>
<evidence type="ECO:0000256" key="1">
    <source>
        <dbReference type="SAM" id="MobiDB-lite"/>
    </source>
</evidence>
<proteinExistence type="predicted"/>
<reference evidence="2 3" key="2">
    <citation type="journal article" date="2024" name="G3 (Bethesda)">
        <title>The genome of the cryopelagic Antarctic bald notothen, Trematomus borchgrevinki.</title>
        <authorList>
            <person name="Rayamajhi N."/>
            <person name="Rivera-Colon A.G."/>
            <person name="Minhas B.F."/>
            <person name="Cheng C.C."/>
            <person name="Catchen J.M."/>
        </authorList>
    </citation>
    <scope>NUCLEOTIDE SEQUENCE [LARGE SCALE GENOMIC DNA]</scope>
    <source>
        <strain evidence="2">AGRC-2024</strain>
    </source>
</reference>
<reference evidence="2 3" key="1">
    <citation type="journal article" date="2022" name="G3 (Bethesda)">
        <title>Evaluating Illumina-, Nanopore-, and PacBio-based genome assembly strategies with the bald notothen, Trematomus borchgrevinki.</title>
        <authorList>
            <person name="Rayamajhi N."/>
            <person name="Cheng C.C."/>
            <person name="Catchen J.M."/>
        </authorList>
    </citation>
    <scope>NUCLEOTIDE SEQUENCE [LARGE SCALE GENOMIC DNA]</scope>
    <source>
        <strain evidence="2">AGRC-2024</strain>
    </source>
</reference>
<evidence type="ECO:0000313" key="3">
    <source>
        <dbReference type="Proteomes" id="UP001619887"/>
    </source>
</evidence>
<organism evidence="2 3">
    <name type="scientific">Pagothenia borchgrevinki</name>
    <name type="common">Bald rockcod</name>
    <name type="synonym">Trematomus borchgrevinki</name>
    <dbReference type="NCBI Taxonomy" id="8213"/>
    <lineage>
        <taxon>Eukaryota</taxon>
        <taxon>Metazoa</taxon>
        <taxon>Chordata</taxon>
        <taxon>Craniata</taxon>
        <taxon>Vertebrata</taxon>
        <taxon>Euteleostomi</taxon>
        <taxon>Actinopterygii</taxon>
        <taxon>Neopterygii</taxon>
        <taxon>Teleostei</taxon>
        <taxon>Neoteleostei</taxon>
        <taxon>Acanthomorphata</taxon>
        <taxon>Eupercaria</taxon>
        <taxon>Perciformes</taxon>
        <taxon>Notothenioidei</taxon>
        <taxon>Nototheniidae</taxon>
        <taxon>Pagothenia</taxon>
    </lineage>
</organism>
<feature type="compositionally biased region" description="Basic and acidic residues" evidence="1">
    <location>
        <begin position="1"/>
        <end position="11"/>
    </location>
</feature>